<dbReference type="SUPFAM" id="SSF53098">
    <property type="entry name" value="Ribonuclease H-like"/>
    <property type="match status" value="1"/>
</dbReference>
<feature type="compositionally biased region" description="Basic and acidic residues" evidence="9">
    <location>
        <begin position="406"/>
        <end position="428"/>
    </location>
</feature>
<protein>
    <submittedName>
        <fullName evidence="11">Exonuclease</fullName>
    </submittedName>
</protein>
<keyword evidence="5 11" id="KW-0269">Exonuclease</keyword>
<dbReference type="EMBL" id="MVGT01000729">
    <property type="protein sequence ID" value="OVA15895.1"/>
    <property type="molecule type" value="Genomic_DNA"/>
</dbReference>
<keyword evidence="3" id="KW-0540">Nuclease</keyword>
<comment type="similarity">
    <text evidence="2">Belongs to the REXO1/REXO3 family.</text>
</comment>
<dbReference type="CDD" id="cd06145">
    <property type="entry name" value="REX1_like"/>
    <property type="match status" value="1"/>
</dbReference>
<feature type="region of interest" description="Disordered" evidence="9">
    <location>
        <begin position="400"/>
        <end position="428"/>
    </location>
</feature>
<keyword evidence="6" id="KW-0539">Nucleus</keyword>
<dbReference type="PANTHER" id="PTHR12801:SF115">
    <property type="entry name" value="FI18136P1-RELATED"/>
    <property type="match status" value="1"/>
</dbReference>
<evidence type="ECO:0000256" key="4">
    <source>
        <dbReference type="ARBA" id="ARBA00022801"/>
    </source>
</evidence>
<dbReference type="OMA" id="YPIDYSF"/>
<dbReference type="InterPro" id="IPR013520">
    <property type="entry name" value="Ribonucl_H"/>
</dbReference>
<evidence type="ECO:0000256" key="8">
    <source>
        <dbReference type="SAM" id="Coils"/>
    </source>
</evidence>
<accession>A0A200QZK6</accession>
<gene>
    <name evidence="11" type="ORF">BVC80_1821g57</name>
</gene>
<reference evidence="11 12" key="1">
    <citation type="journal article" date="2017" name="Mol. Plant">
        <title>The Genome of Medicinal Plant Macleaya cordata Provides New Insights into Benzylisoquinoline Alkaloids Metabolism.</title>
        <authorList>
            <person name="Liu X."/>
            <person name="Liu Y."/>
            <person name="Huang P."/>
            <person name="Ma Y."/>
            <person name="Qing Z."/>
            <person name="Tang Q."/>
            <person name="Cao H."/>
            <person name="Cheng P."/>
            <person name="Zheng Y."/>
            <person name="Yuan Z."/>
            <person name="Zhou Y."/>
            <person name="Liu J."/>
            <person name="Tang Z."/>
            <person name="Zhuo Y."/>
            <person name="Zhang Y."/>
            <person name="Yu L."/>
            <person name="Huang J."/>
            <person name="Yang P."/>
            <person name="Peng Q."/>
            <person name="Zhang J."/>
            <person name="Jiang W."/>
            <person name="Zhang Z."/>
            <person name="Lin K."/>
            <person name="Ro D.K."/>
            <person name="Chen X."/>
            <person name="Xiong X."/>
            <person name="Shang Y."/>
            <person name="Huang S."/>
            <person name="Zeng J."/>
        </authorList>
    </citation>
    <scope>NUCLEOTIDE SEQUENCE [LARGE SCALE GENOMIC DNA]</scope>
    <source>
        <strain evidence="12">cv. BLH2017</strain>
        <tissue evidence="11">Root</tissue>
    </source>
</reference>
<keyword evidence="4" id="KW-0378">Hydrolase</keyword>
<dbReference type="InterPro" id="IPR034922">
    <property type="entry name" value="REX1-like_exo"/>
</dbReference>
<dbReference type="FunCoup" id="A0A200QZK6">
    <property type="interactions" value="1805"/>
</dbReference>
<keyword evidence="12" id="KW-1185">Reference proteome</keyword>
<dbReference type="InterPro" id="IPR047021">
    <property type="entry name" value="REXO1/3/4-like"/>
</dbReference>
<dbReference type="InterPro" id="IPR036397">
    <property type="entry name" value="RNaseH_sf"/>
</dbReference>
<feature type="coiled-coil region" evidence="8">
    <location>
        <begin position="431"/>
        <end position="461"/>
    </location>
</feature>
<evidence type="ECO:0000259" key="10">
    <source>
        <dbReference type="SMART" id="SM00479"/>
    </source>
</evidence>
<organism evidence="11 12">
    <name type="scientific">Macleaya cordata</name>
    <name type="common">Five-seeded plume-poppy</name>
    <name type="synonym">Bocconia cordata</name>
    <dbReference type="NCBI Taxonomy" id="56857"/>
    <lineage>
        <taxon>Eukaryota</taxon>
        <taxon>Viridiplantae</taxon>
        <taxon>Streptophyta</taxon>
        <taxon>Embryophyta</taxon>
        <taxon>Tracheophyta</taxon>
        <taxon>Spermatophyta</taxon>
        <taxon>Magnoliopsida</taxon>
        <taxon>Ranunculales</taxon>
        <taxon>Papaveraceae</taxon>
        <taxon>Papaveroideae</taxon>
        <taxon>Macleaya</taxon>
    </lineage>
</organism>
<dbReference type="Gene3D" id="3.30.420.10">
    <property type="entry name" value="Ribonuclease H-like superfamily/Ribonuclease H"/>
    <property type="match status" value="1"/>
</dbReference>
<comment type="caution">
    <text evidence="11">The sequence shown here is derived from an EMBL/GenBank/DDBJ whole genome shotgun (WGS) entry which is preliminary data.</text>
</comment>
<dbReference type="Proteomes" id="UP000195402">
    <property type="component" value="Unassembled WGS sequence"/>
</dbReference>
<evidence type="ECO:0000256" key="1">
    <source>
        <dbReference type="ARBA" id="ARBA00004123"/>
    </source>
</evidence>
<dbReference type="PANTHER" id="PTHR12801">
    <property type="entry name" value="RNA EXONUCLEASE REXO1 / RECO3 FAMILY MEMBER-RELATED"/>
    <property type="match status" value="1"/>
</dbReference>
<name>A0A200QZK6_MACCD</name>
<dbReference type="InterPro" id="IPR012337">
    <property type="entry name" value="RNaseH-like_sf"/>
</dbReference>
<proteinExistence type="inferred from homology"/>
<dbReference type="GO" id="GO:0004527">
    <property type="term" value="F:exonuclease activity"/>
    <property type="evidence" value="ECO:0007669"/>
    <property type="project" value="UniProtKB-KW"/>
</dbReference>
<evidence type="ECO:0000256" key="9">
    <source>
        <dbReference type="SAM" id="MobiDB-lite"/>
    </source>
</evidence>
<evidence type="ECO:0000256" key="6">
    <source>
        <dbReference type="ARBA" id="ARBA00023242"/>
    </source>
</evidence>
<feature type="domain" description="Exonuclease" evidence="10">
    <location>
        <begin position="125"/>
        <end position="286"/>
    </location>
</feature>
<dbReference type="FunFam" id="3.30.420.10:FF:000080">
    <property type="entry name" value="Small RNA degrading nuclease 3"/>
    <property type="match status" value="1"/>
</dbReference>
<dbReference type="OrthoDB" id="16516at2759"/>
<dbReference type="GO" id="GO:0003676">
    <property type="term" value="F:nucleic acid binding"/>
    <property type="evidence" value="ECO:0007669"/>
    <property type="project" value="InterPro"/>
</dbReference>
<dbReference type="InParanoid" id="A0A200QZK6"/>
<evidence type="ECO:0000313" key="11">
    <source>
        <dbReference type="EMBL" id="OVA15895.1"/>
    </source>
</evidence>
<dbReference type="STRING" id="56857.A0A200QZK6"/>
<comment type="subcellular location">
    <subcellularLocation>
        <location evidence="1">Nucleus</location>
    </subcellularLocation>
</comment>
<keyword evidence="8" id="KW-0175">Coiled coil</keyword>
<dbReference type="AlphaFoldDB" id="A0A200QZK6"/>
<evidence type="ECO:0000256" key="3">
    <source>
        <dbReference type="ARBA" id="ARBA00022722"/>
    </source>
</evidence>
<comment type="function">
    <text evidence="7">3'-5' exonuclease degrading single-stranded small RNAs.</text>
</comment>
<evidence type="ECO:0000313" key="12">
    <source>
        <dbReference type="Proteomes" id="UP000195402"/>
    </source>
</evidence>
<evidence type="ECO:0000256" key="7">
    <source>
        <dbReference type="ARBA" id="ARBA00053817"/>
    </source>
</evidence>
<dbReference type="GO" id="GO:0005634">
    <property type="term" value="C:nucleus"/>
    <property type="evidence" value="ECO:0007669"/>
    <property type="project" value="UniProtKB-SubCell"/>
</dbReference>
<sequence length="464" mass="52194">MIQKRGMRGAKGGWKEFLNFHDRQLGDCLSDPSKRSIDVLVAFLKTFAKEEDLKFLAKILQCHSNRKAMQQLNKKSSDIESSPQKLVSLTLEHPEYLKNYSFPSHNEDWIVTKIAKISKALESSAMVAVDCEMVLCEDGTEAVVQVCVVDQNLEVKLNELVNPNKPVTDFRTEITGVSAKDLEGVTCSLADIQKSMKKLLSHGTILVGHSLNNDLQALKVDHARVIDTAFIFKYPDGHTRKTPSLNHLCKTVLGYEVREKGAPHNCLTDAHAAMKLVLAKLEHGFDDVIPLDSKEVSNNERAKLLLHRIPVRVSREELLKIFPDSTVKLEPDVRVRGKQYSAAAIFNDPQEAHDAFESIKGEEGKDSSGLPHKLISFQLSTGESTSFFVRKMVKDDPLDQCPSKKRSLEVEETKEETKKPKTDSDQCGDHIKEIQRLKKQLKERDDELINLQKIIAALTRKHGL</sequence>
<evidence type="ECO:0000256" key="5">
    <source>
        <dbReference type="ARBA" id="ARBA00022839"/>
    </source>
</evidence>
<evidence type="ECO:0000256" key="2">
    <source>
        <dbReference type="ARBA" id="ARBA00006357"/>
    </source>
</evidence>
<dbReference type="SMART" id="SM00479">
    <property type="entry name" value="EXOIII"/>
    <property type="match status" value="1"/>
</dbReference>